<organism evidence="9">
    <name type="scientific">Fonticula alba</name>
    <name type="common">Slime mold</name>
    <dbReference type="NCBI Taxonomy" id="691883"/>
    <lineage>
        <taxon>Eukaryota</taxon>
        <taxon>Rotosphaerida</taxon>
        <taxon>Fonticulaceae</taxon>
        <taxon>Fonticula</taxon>
    </lineage>
</organism>
<evidence type="ECO:0000256" key="8">
    <source>
        <dbReference type="SAM" id="Phobius"/>
    </source>
</evidence>
<dbReference type="GO" id="GO:0006882">
    <property type="term" value="P:intracellular zinc ion homeostasis"/>
    <property type="evidence" value="ECO:0007669"/>
    <property type="project" value="TreeGrafter"/>
</dbReference>
<dbReference type="AlphaFoldDB" id="A0A058Z8E3"/>
<feature type="region of interest" description="Disordered" evidence="7">
    <location>
        <begin position="1"/>
        <end position="25"/>
    </location>
</feature>
<name>A0A058Z8E3_FONAL</name>
<evidence type="ECO:0000256" key="7">
    <source>
        <dbReference type="SAM" id="MobiDB-lite"/>
    </source>
</evidence>
<feature type="compositionally biased region" description="Basic residues" evidence="7">
    <location>
        <begin position="66"/>
        <end position="81"/>
    </location>
</feature>
<feature type="binding site" evidence="6">
    <location>
        <position position="340"/>
    </location>
    <ligand>
        <name>Zn(2+)</name>
        <dbReference type="ChEBI" id="CHEBI:29105"/>
    </ligand>
</feature>
<dbReference type="PANTHER" id="PTHR20855">
    <property type="entry name" value="ADIPOR/PROGESTIN RECEPTOR-RELATED"/>
    <property type="match status" value="1"/>
</dbReference>
<evidence type="ECO:0008006" key="11">
    <source>
        <dbReference type="Google" id="ProtNLM"/>
    </source>
</evidence>
<feature type="transmembrane region" description="Helical" evidence="8">
    <location>
        <begin position="267"/>
        <end position="290"/>
    </location>
</feature>
<keyword evidence="3 8" id="KW-0812">Transmembrane</keyword>
<dbReference type="STRING" id="691883.A0A058Z8E3"/>
<dbReference type="InterPro" id="IPR004254">
    <property type="entry name" value="AdipoR/HlyIII-related"/>
</dbReference>
<accession>A0A058Z8E3</accession>
<reference evidence="9" key="1">
    <citation type="submission" date="2013-04" db="EMBL/GenBank/DDBJ databases">
        <title>The Genome Sequence of Fonticula alba ATCC 38817.</title>
        <authorList>
            <consortium name="The Broad Institute Genomics Platform"/>
            <person name="Russ C."/>
            <person name="Cuomo C."/>
            <person name="Burger G."/>
            <person name="Gray M.W."/>
            <person name="Holland P.W.H."/>
            <person name="King N."/>
            <person name="Lang F.B.F."/>
            <person name="Roger A.J."/>
            <person name="Ruiz-Trillo I."/>
            <person name="Brown M."/>
            <person name="Walker B."/>
            <person name="Young S."/>
            <person name="Zeng Q."/>
            <person name="Gargeya S."/>
            <person name="Fitzgerald M."/>
            <person name="Haas B."/>
            <person name="Abouelleil A."/>
            <person name="Allen A.W."/>
            <person name="Alvarado L."/>
            <person name="Arachchi H.M."/>
            <person name="Berlin A.M."/>
            <person name="Chapman S.B."/>
            <person name="Gainer-Dewar J."/>
            <person name="Goldberg J."/>
            <person name="Griggs A."/>
            <person name="Gujja S."/>
            <person name="Hansen M."/>
            <person name="Howarth C."/>
            <person name="Imamovic A."/>
            <person name="Ireland A."/>
            <person name="Larimer J."/>
            <person name="McCowan C."/>
            <person name="Murphy C."/>
            <person name="Pearson M."/>
            <person name="Poon T.W."/>
            <person name="Priest M."/>
            <person name="Roberts A."/>
            <person name="Saif S."/>
            <person name="Shea T."/>
            <person name="Sisk P."/>
            <person name="Sykes S."/>
            <person name="Wortman J."/>
            <person name="Nusbaum C."/>
            <person name="Birren B."/>
        </authorList>
    </citation>
    <scope>NUCLEOTIDE SEQUENCE [LARGE SCALE GENOMIC DNA]</scope>
    <source>
        <strain evidence="9">ATCC 38817</strain>
    </source>
</reference>
<keyword evidence="10" id="KW-1185">Reference proteome</keyword>
<keyword evidence="4 8" id="KW-1133">Transmembrane helix</keyword>
<sequence>MVVDPAPVRRRPMAGPVTAVGGTDESTEALLSSSSLDSMAIDQAAASDASLPMSHQQNSHPLKDHACRHHSHQPPKRHPKRPSIAYLKKNLMTYDELEEWRKDNEWILSGYRISDGSFLTDIKSLFFLHNETGNIYSHLLAAVFFIGVAILTFTGYAPVYADLTLGDKVMFGVFFVCAVSMLLLSSSFHLFCDHSVEVSETMNRCDYLGIMTMIVGSVIPALYYALGCAPGLLKWVYLALAAAPAIPLLPMVLRKSFLHPTFRAKRAILFVTMSVSGALPFFHVLIAMGYTRAYGAASISNMAGMAFFYLLGASLYATRTPEKYAPGRFDFFLSSHQLFHFCVVLAALSHWRGLVNAHYWHSQHGCLAAARTLTGGRIDWTLRFVPDWLIQPVAGLLASVLPH</sequence>
<feature type="region of interest" description="Disordered" evidence="7">
    <location>
        <begin position="47"/>
        <end position="81"/>
    </location>
</feature>
<dbReference type="Proteomes" id="UP000030693">
    <property type="component" value="Unassembled WGS sequence"/>
</dbReference>
<dbReference type="GO" id="GO:0038023">
    <property type="term" value="F:signaling receptor activity"/>
    <property type="evidence" value="ECO:0007669"/>
    <property type="project" value="TreeGrafter"/>
</dbReference>
<dbReference type="RefSeq" id="XP_009495799.1">
    <property type="nucleotide sequence ID" value="XM_009497524.1"/>
</dbReference>
<comment type="similarity">
    <text evidence="2">Belongs to the ADIPOR family.</text>
</comment>
<feature type="binding site" evidence="6">
    <location>
        <position position="336"/>
    </location>
    <ligand>
        <name>Zn(2+)</name>
        <dbReference type="ChEBI" id="CHEBI:29105"/>
    </ligand>
</feature>
<dbReference type="PANTHER" id="PTHR20855:SF52">
    <property type="entry name" value="ADIPONECTIN RECEPTOR PROTEIN"/>
    <property type="match status" value="1"/>
</dbReference>
<keyword evidence="6" id="KW-0479">Metal-binding</keyword>
<keyword evidence="5 8" id="KW-0472">Membrane</keyword>
<dbReference type="OrthoDB" id="529367at2759"/>
<keyword evidence="6" id="KW-0862">Zinc</keyword>
<feature type="transmembrane region" description="Helical" evidence="8">
    <location>
        <begin position="232"/>
        <end position="253"/>
    </location>
</feature>
<feature type="binding site" evidence="6">
    <location>
        <position position="189"/>
    </location>
    <ligand>
        <name>Zn(2+)</name>
        <dbReference type="ChEBI" id="CHEBI:29105"/>
    </ligand>
</feature>
<evidence type="ECO:0000256" key="3">
    <source>
        <dbReference type="ARBA" id="ARBA00022692"/>
    </source>
</evidence>
<evidence type="ECO:0000313" key="9">
    <source>
        <dbReference type="EMBL" id="KCV70193.1"/>
    </source>
</evidence>
<protein>
    <recommendedName>
        <fullName evidence="11">Hemolysin III</fullName>
    </recommendedName>
</protein>
<feature type="transmembrane region" description="Helical" evidence="8">
    <location>
        <begin position="204"/>
        <end position="226"/>
    </location>
</feature>
<evidence type="ECO:0000256" key="1">
    <source>
        <dbReference type="ARBA" id="ARBA00004141"/>
    </source>
</evidence>
<dbReference type="GO" id="GO:0046872">
    <property type="term" value="F:metal ion binding"/>
    <property type="evidence" value="ECO:0007669"/>
    <property type="project" value="UniProtKB-KW"/>
</dbReference>
<evidence type="ECO:0000256" key="5">
    <source>
        <dbReference type="ARBA" id="ARBA00023136"/>
    </source>
</evidence>
<feature type="transmembrane region" description="Helical" evidence="8">
    <location>
        <begin position="169"/>
        <end position="192"/>
    </location>
</feature>
<feature type="transmembrane region" description="Helical" evidence="8">
    <location>
        <begin position="296"/>
        <end position="317"/>
    </location>
</feature>
<evidence type="ECO:0000256" key="2">
    <source>
        <dbReference type="ARBA" id="ARBA00007018"/>
    </source>
</evidence>
<dbReference type="EMBL" id="KB932205">
    <property type="protein sequence ID" value="KCV70193.1"/>
    <property type="molecule type" value="Genomic_DNA"/>
</dbReference>
<comment type="subcellular location">
    <subcellularLocation>
        <location evidence="1">Membrane</location>
        <topology evidence="1">Multi-pass membrane protein</topology>
    </subcellularLocation>
</comment>
<dbReference type="OMA" id="EPWQQDN"/>
<dbReference type="GO" id="GO:0016020">
    <property type="term" value="C:membrane"/>
    <property type="evidence" value="ECO:0007669"/>
    <property type="project" value="UniProtKB-SubCell"/>
</dbReference>
<dbReference type="eggNOG" id="KOG0748">
    <property type="taxonomic scope" value="Eukaryota"/>
</dbReference>
<feature type="transmembrane region" description="Helical" evidence="8">
    <location>
        <begin position="135"/>
        <end position="157"/>
    </location>
</feature>
<proteinExistence type="inferred from homology"/>
<evidence type="ECO:0000256" key="4">
    <source>
        <dbReference type="ARBA" id="ARBA00022989"/>
    </source>
</evidence>
<gene>
    <name evidence="9" type="ORF">H696_03651</name>
</gene>
<dbReference type="Pfam" id="PF03006">
    <property type="entry name" value="HlyIII"/>
    <property type="match status" value="1"/>
</dbReference>
<dbReference type="GeneID" id="20528376"/>
<evidence type="ECO:0000313" key="10">
    <source>
        <dbReference type="Proteomes" id="UP000030693"/>
    </source>
</evidence>
<evidence type="ECO:0000256" key="6">
    <source>
        <dbReference type="PIRSR" id="PIRSR604254-1"/>
    </source>
</evidence>